<dbReference type="Proteomes" id="UP000323608">
    <property type="component" value="Unassembled WGS sequence"/>
</dbReference>
<gene>
    <name evidence="2" type="ORF">FP026_01065</name>
</gene>
<dbReference type="SUPFAM" id="SSF159238">
    <property type="entry name" value="SO1590-like"/>
    <property type="match status" value="1"/>
</dbReference>
<sequence length="158" mass="17128">MPRRHCEREAQMNGRDSVDPIGQSRVLARTMARTKITVQDSDAKPYDRTASPALVEVRLTETFTGDIDGESTVRALQVLGADRSASLVSVQRFRGRLGGRHGTFVLQGSEIVENGKIKAAWFVVPGSGTGDLSGLRGEGGFEGHFGKGSDGTLDYWFE</sequence>
<dbReference type="Pfam" id="PF11528">
    <property type="entry name" value="DUF3224"/>
    <property type="match status" value="1"/>
</dbReference>
<proteinExistence type="predicted"/>
<organism evidence="2 3">
    <name type="scientific">Rhizobium tropici</name>
    <dbReference type="NCBI Taxonomy" id="398"/>
    <lineage>
        <taxon>Bacteria</taxon>
        <taxon>Pseudomonadati</taxon>
        <taxon>Pseudomonadota</taxon>
        <taxon>Alphaproteobacteria</taxon>
        <taxon>Hyphomicrobiales</taxon>
        <taxon>Rhizobiaceae</taxon>
        <taxon>Rhizobium/Agrobacterium group</taxon>
        <taxon>Rhizobium</taxon>
    </lineage>
</organism>
<dbReference type="AlphaFoldDB" id="A0A5B0WF84"/>
<dbReference type="InterPro" id="IPR023159">
    <property type="entry name" value="SO1590-like_sf"/>
</dbReference>
<evidence type="ECO:0000256" key="1">
    <source>
        <dbReference type="SAM" id="MobiDB-lite"/>
    </source>
</evidence>
<evidence type="ECO:0000313" key="2">
    <source>
        <dbReference type="EMBL" id="KAA1185633.1"/>
    </source>
</evidence>
<dbReference type="InterPro" id="IPR021607">
    <property type="entry name" value="DUF3224"/>
</dbReference>
<dbReference type="OrthoDB" id="69764at2"/>
<protein>
    <submittedName>
        <fullName evidence="2">DUF3224 domain-containing protein</fullName>
    </submittedName>
</protein>
<accession>A0A5B0WF84</accession>
<comment type="caution">
    <text evidence="2">The sequence shown here is derived from an EMBL/GenBank/DDBJ whole genome shotgun (WGS) entry which is preliminary data.</text>
</comment>
<name>A0A5B0WF84_RHITR</name>
<feature type="compositionally biased region" description="Basic and acidic residues" evidence="1">
    <location>
        <begin position="1"/>
        <end position="10"/>
    </location>
</feature>
<evidence type="ECO:0000313" key="3">
    <source>
        <dbReference type="Proteomes" id="UP000323608"/>
    </source>
</evidence>
<feature type="region of interest" description="Disordered" evidence="1">
    <location>
        <begin position="1"/>
        <end position="21"/>
    </location>
</feature>
<dbReference type="Gene3D" id="2.40.350.10">
    <property type="entry name" value="SO1590-like"/>
    <property type="match status" value="1"/>
</dbReference>
<reference evidence="2 3" key="1">
    <citation type="submission" date="2019-07" db="EMBL/GenBank/DDBJ databases">
        <title>The Draft Genome Sequence of Rhizobium tropici SARCC-755 Associated with Superior Nodulation on Pigeonpea (Cajanus cajan (L.) Millsp.).</title>
        <authorList>
            <person name="Bopape F.L."/>
            <person name="Hassen A.I."/>
            <person name="Swanevelder Z.H."/>
            <person name="Gwata E.T."/>
        </authorList>
    </citation>
    <scope>NUCLEOTIDE SEQUENCE [LARGE SCALE GENOMIC DNA]</scope>
    <source>
        <strain evidence="2 3">SARCC-755</strain>
    </source>
</reference>
<dbReference type="EMBL" id="VNIP01000001">
    <property type="protein sequence ID" value="KAA1185633.1"/>
    <property type="molecule type" value="Genomic_DNA"/>
</dbReference>